<dbReference type="GO" id="GO:0004523">
    <property type="term" value="F:RNA-DNA hybrid ribonuclease activity"/>
    <property type="evidence" value="ECO:0007669"/>
    <property type="project" value="InterPro"/>
</dbReference>
<dbReference type="InParanoid" id="A0A200Q6J1"/>
<dbReference type="Pfam" id="PF13456">
    <property type="entry name" value="RVT_3"/>
    <property type="match status" value="1"/>
</dbReference>
<dbReference type="Proteomes" id="UP000195402">
    <property type="component" value="Unassembled WGS sequence"/>
</dbReference>
<dbReference type="SUPFAM" id="SSF53098">
    <property type="entry name" value="Ribonuclease H-like"/>
    <property type="match status" value="1"/>
</dbReference>
<dbReference type="InterPro" id="IPR012337">
    <property type="entry name" value="RNaseH-like_sf"/>
</dbReference>
<dbReference type="InterPro" id="IPR036397">
    <property type="entry name" value="RNaseH_sf"/>
</dbReference>
<comment type="caution">
    <text evidence="2">The sequence shown here is derived from an EMBL/GenBank/DDBJ whole genome shotgun (WGS) entry which is preliminary data.</text>
</comment>
<dbReference type="GO" id="GO:0003676">
    <property type="term" value="F:nucleic acid binding"/>
    <property type="evidence" value="ECO:0007669"/>
    <property type="project" value="InterPro"/>
</dbReference>
<feature type="domain" description="RNase H type-1" evidence="1">
    <location>
        <begin position="2"/>
        <end position="64"/>
    </location>
</feature>
<keyword evidence="3" id="KW-1185">Reference proteome</keyword>
<name>A0A200Q6J1_MACCD</name>
<organism evidence="2 3">
    <name type="scientific">Macleaya cordata</name>
    <name type="common">Five-seeded plume-poppy</name>
    <name type="synonym">Bocconia cordata</name>
    <dbReference type="NCBI Taxonomy" id="56857"/>
    <lineage>
        <taxon>Eukaryota</taxon>
        <taxon>Viridiplantae</taxon>
        <taxon>Streptophyta</taxon>
        <taxon>Embryophyta</taxon>
        <taxon>Tracheophyta</taxon>
        <taxon>Spermatophyta</taxon>
        <taxon>Magnoliopsida</taxon>
        <taxon>Ranunculales</taxon>
        <taxon>Papaveraceae</taxon>
        <taxon>Papaveroideae</taxon>
        <taxon>Macleaya</taxon>
    </lineage>
</organism>
<evidence type="ECO:0000313" key="2">
    <source>
        <dbReference type="EMBL" id="OVA06083.1"/>
    </source>
</evidence>
<dbReference type="InterPro" id="IPR002156">
    <property type="entry name" value="RNaseH_domain"/>
</dbReference>
<protein>
    <recommendedName>
        <fullName evidence="1">RNase H type-1 domain-containing protein</fullName>
    </recommendedName>
</protein>
<evidence type="ECO:0000259" key="1">
    <source>
        <dbReference type="Pfam" id="PF13456"/>
    </source>
</evidence>
<proteinExistence type="predicted"/>
<reference evidence="2 3" key="1">
    <citation type="journal article" date="2017" name="Mol. Plant">
        <title>The Genome of Medicinal Plant Macleaya cordata Provides New Insights into Benzylisoquinoline Alkaloids Metabolism.</title>
        <authorList>
            <person name="Liu X."/>
            <person name="Liu Y."/>
            <person name="Huang P."/>
            <person name="Ma Y."/>
            <person name="Qing Z."/>
            <person name="Tang Q."/>
            <person name="Cao H."/>
            <person name="Cheng P."/>
            <person name="Zheng Y."/>
            <person name="Yuan Z."/>
            <person name="Zhou Y."/>
            <person name="Liu J."/>
            <person name="Tang Z."/>
            <person name="Zhuo Y."/>
            <person name="Zhang Y."/>
            <person name="Yu L."/>
            <person name="Huang J."/>
            <person name="Yang P."/>
            <person name="Peng Q."/>
            <person name="Zhang J."/>
            <person name="Jiang W."/>
            <person name="Zhang Z."/>
            <person name="Lin K."/>
            <person name="Ro D.K."/>
            <person name="Chen X."/>
            <person name="Xiong X."/>
            <person name="Shang Y."/>
            <person name="Huang S."/>
            <person name="Zeng J."/>
        </authorList>
    </citation>
    <scope>NUCLEOTIDE SEQUENCE [LARGE SCALE GENOMIC DNA]</scope>
    <source>
        <strain evidence="3">cv. BLH2017</strain>
        <tissue evidence="2">Root</tissue>
    </source>
</reference>
<dbReference type="Gene3D" id="3.30.420.10">
    <property type="entry name" value="Ribonuclease H-like superfamily/Ribonuclease H"/>
    <property type="match status" value="1"/>
</dbReference>
<gene>
    <name evidence="2" type="ORF">BVC80_1127g3</name>
</gene>
<dbReference type="EMBL" id="MVGT01002961">
    <property type="protein sequence ID" value="OVA06083.1"/>
    <property type="molecule type" value="Genomic_DNA"/>
</dbReference>
<dbReference type="AlphaFoldDB" id="A0A200Q6J1"/>
<sequence length="93" mass="10971">MKIQKVVMESDATIVVEKINKRDFNGLWNTDALLKDIEIWIRKFQTITIKYIPRSCNITANELALWGKNSMMDMFRSIPLVWLRSIIGRETIR</sequence>
<evidence type="ECO:0000313" key="3">
    <source>
        <dbReference type="Proteomes" id="UP000195402"/>
    </source>
</evidence>
<accession>A0A200Q6J1</accession>
<dbReference type="OrthoDB" id="1108672at2759"/>